<protein>
    <submittedName>
        <fullName evidence="5">Fructose-6-phosphate aldolase 2</fullName>
    </submittedName>
</protein>
<evidence type="ECO:0000256" key="1">
    <source>
        <dbReference type="ARBA" id="ARBA00004496"/>
    </source>
</evidence>
<evidence type="ECO:0000313" key="6">
    <source>
        <dbReference type="Proteomes" id="UP000184251"/>
    </source>
</evidence>
<accession>A0A1M4VXX4</accession>
<dbReference type="SUPFAM" id="SSF51569">
    <property type="entry name" value="Aldolase"/>
    <property type="match status" value="1"/>
</dbReference>
<dbReference type="GO" id="GO:0016832">
    <property type="term" value="F:aldehyde-lyase activity"/>
    <property type="evidence" value="ECO:0007669"/>
    <property type="project" value="InterPro"/>
</dbReference>
<dbReference type="AlphaFoldDB" id="A0A1M4VXX4"/>
<evidence type="ECO:0000313" key="5">
    <source>
        <dbReference type="EMBL" id="SHE73871.1"/>
    </source>
</evidence>
<dbReference type="GO" id="GO:0005975">
    <property type="term" value="P:carbohydrate metabolic process"/>
    <property type="evidence" value="ECO:0007669"/>
    <property type="project" value="InterPro"/>
</dbReference>
<reference evidence="5 6" key="1">
    <citation type="submission" date="2016-11" db="EMBL/GenBank/DDBJ databases">
        <authorList>
            <person name="Jaros S."/>
            <person name="Januszkiewicz K."/>
            <person name="Wedrychowicz H."/>
        </authorList>
    </citation>
    <scope>NUCLEOTIDE SEQUENCE [LARGE SCALE GENOMIC DNA]</scope>
    <source>
        <strain evidence="5 6">DSM 14828</strain>
    </source>
</reference>
<dbReference type="STRING" id="1120975.SAMN02746064_01098"/>
<dbReference type="GO" id="GO:0005737">
    <property type="term" value="C:cytoplasm"/>
    <property type="evidence" value="ECO:0007669"/>
    <property type="project" value="UniProtKB-SubCell"/>
</dbReference>
<organism evidence="5 6">
    <name type="scientific">Alkalibacter saccharofermentans DSM 14828</name>
    <dbReference type="NCBI Taxonomy" id="1120975"/>
    <lineage>
        <taxon>Bacteria</taxon>
        <taxon>Bacillati</taxon>
        <taxon>Bacillota</taxon>
        <taxon>Clostridia</taxon>
        <taxon>Eubacteriales</taxon>
        <taxon>Eubacteriaceae</taxon>
        <taxon>Alkalibacter</taxon>
    </lineage>
</organism>
<dbReference type="CDD" id="cd00956">
    <property type="entry name" value="Transaldolase_FSA"/>
    <property type="match status" value="1"/>
</dbReference>
<keyword evidence="6" id="KW-1185">Reference proteome</keyword>
<comment type="subcellular location">
    <subcellularLocation>
        <location evidence="1">Cytoplasm</location>
    </subcellularLocation>
</comment>
<dbReference type="PANTHER" id="PTHR10683:SF36">
    <property type="entry name" value="TRANSALDOLASE"/>
    <property type="match status" value="1"/>
</dbReference>
<evidence type="ECO:0000256" key="4">
    <source>
        <dbReference type="ARBA" id="ARBA00023270"/>
    </source>
</evidence>
<keyword evidence="2" id="KW-0963">Cytoplasm</keyword>
<dbReference type="PROSITE" id="PS00958">
    <property type="entry name" value="TRANSALDOLASE_2"/>
    <property type="match status" value="1"/>
</dbReference>
<dbReference type="Gene3D" id="3.20.20.70">
    <property type="entry name" value="Aldolase class I"/>
    <property type="match status" value="1"/>
</dbReference>
<dbReference type="InterPro" id="IPR013785">
    <property type="entry name" value="Aldolase_TIM"/>
</dbReference>
<dbReference type="InterPro" id="IPR018225">
    <property type="entry name" value="Transaldolase_AS"/>
</dbReference>
<sequence>MRILLDTANLDEIKRGMEYYSIEGVTTNPSIIVKENVDFIDHMKALAELLGKDKKLFIQVIATDADGIVDDALLLNEVVDADLYVKIPVTPEGLKAIKMLKEKGIKTAATSIINSQQGMLAVRAGAKYLIPYVNRADNILADGVNAVGELVDFIEIYGLDCEVVAASFKNIQQVHGCAINRVHAVTIPGDLLDRLASNHLTDFSVEEFSKNWDKAYPGKNNIRSMI</sequence>
<evidence type="ECO:0000256" key="3">
    <source>
        <dbReference type="ARBA" id="ARBA00022679"/>
    </source>
</evidence>
<dbReference type="InterPro" id="IPR001585">
    <property type="entry name" value="TAL/FSA"/>
</dbReference>
<dbReference type="GO" id="GO:0016740">
    <property type="term" value="F:transferase activity"/>
    <property type="evidence" value="ECO:0007669"/>
    <property type="project" value="UniProtKB-KW"/>
</dbReference>
<dbReference type="EMBL" id="FQTU01000006">
    <property type="protein sequence ID" value="SHE73871.1"/>
    <property type="molecule type" value="Genomic_DNA"/>
</dbReference>
<keyword evidence="4" id="KW-0704">Schiff base</keyword>
<proteinExistence type="predicted"/>
<dbReference type="InterPro" id="IPR033919">
    <property type="entry name" value="TSA/FSA_arc/bac"/>
</dbReference>
<dbReference type="RefSeq" id="WP_073270084.1">
    <property type="nucleotide sequence ID" value="NZ_FQTU01000006.1"/>
</dbReference>
<dbReference type="Pfam" id="PF00923">
    <property type="entry name" value="TAL_FSA"/>
    <property type="match status" value="1"/>
</dbReference>
<evidence type="ECO:0000256" key="2">
    <source>
        <dbReference type="ARBA" id="ARBA00022490"/>
    </source>
</evidence>
<name>A0A1M4VXX4_9FIRM</name>
<keyword evidence="3" id="KW-0808">Transferase</keyword>
<gene>
    <name evidence="5" type="ORF">SAMN02746064_01098</name>
</gene>
<dbReference type="OrthoDB" id="9807051at2"/>
<dbReference type="PANTHER" id="PTHR10683">
    <property type="entry name" value="TRANSALDOLASE"/>
    <property type="match status" value="1"/>
</dbReference>
<dbReference type="Proteomes" id="UP000184251">
    <property type="component" value="Unassembled WGS sequence"/>
</dbReference>
<dbReference type="FunFam" id="3.20.20.70:FF:000018">
    <property type="entry name" value="Probable transaldolase"/>
    <property type="match status" value="1"/>
</dbReference>
<dbReference type="PROSITE" id="PS01054">
    <property type="entry name" value="TRANSALDOLASE_1"/>
    <property type="match status" value="1"/>
</dbReference>